<evidence type="ECO:0000313" key="4">
    <source>
        <dbReference type="Proteomes" id="UP000503046"/>
    </source>
</evidence>
<name>A0A6G6XXM0_9CAUD</name>
<feature type="region of interest" description="Disordered" evidence="1">
    <location>
        <begin position="142"/>
        <end position="166"/>
    </location>
</feature>
<dbReference type="Proteomes" id="UP000503046">
    <property type="component" value="Segment"/>
</dbReference>
<dbReference type="EMBL" id="MT028492">
    <property type="protein sequence ID" value="QIG66087.1"/>
    <property type="molecule type" value="Genomic_DNA"/>
</dbReference>
<reference evidence="3 4" key="1">
    <citation type="submission" date="2020-02" db="EMBL/GenBank/DDBJ databases">
        <title>Identification and Characterization of First Virulent Phages, Including a Novel Jumbo Virus, Infecting Ochrobactrum spp.</title>
        <authorList>
            <person name="Decewicz P."/>
            <person name="Golec P."/>
            <person name="Szymczak M."/>
            <person name="Radlinska M."/>
            <person name="Dziewit L."/>
        </authorList>
    </citation>
    <scope>NUCLEOTIDE SEQUENCE [LARGE SCALE GENOMIC DNA]</scope>
</reference>
<organism evidence="3 4">
    <name type="scientific">Ochrobactrum phage vB_OspP_OH</name>
    <dbReference type="NCBI Taxonomy" id="2712957"/>
    <lineage>
        <taxon>Viruses</taxon>
        <taxon>Duplodnaviria</taxon>
        <taxon>Heunggongvirae</taxon>
        <taxon>Uroviricota</taxon>
        <taxon>Caudoviricetes</taxon>
        <taxon>Wolominvirus</taxon>
        <taxon>Wolominvirus OH</taxon>
    </lineage>
</organism>
<evidence type="ECO:0000313" key="3">
    <source>
        <dbReference type="EMBL" id="QIG66087.1"/>
    </source>
</evidence>
<evidence type="ECO:0000259" key="2">
    <source>
        <dbReference type="Pfam" id="PF19905"/>
    </source>
</evidence>
<gene>
    <name evidence="3" type="ORF">phiOH_p31</name>
</gene>
<sequence length="166" mass="18265">MDNRAKAGELLATAAKVVTTERGNQHGGAEDSFDMIAALWQVWLQNTNRFRYNNPINIVITRQDVAQMMSLLKKARSVHGNHQDDHYVDDTGYTALAGMMAHGQNVDMDAELSLAMAEAEHKNINAAIRSIPPVSTPVMDAQRKTDMGGGLSGAMRRVEATERKDK</sequence>
<protein>
    <recommendedName>
        <fullName evidence="2">DUF6378 domain-containing protein</fullName>
    </recommendedName>
</protein>
<accession>A0A6G6XXM0</accession>
<keyword evidence="4" id="KW-1185">Reference proteome</keyword>
<feature type="compositionally biased region" description="Basic and acidic residues" evidence="1">
    <location>
        <begin position="156"/>
        <end position="166"/>
    </location>
</feature>
<feature type="domain" description="DUF6378" evidence="2">
    <location>
        <begin position="9"/>
        <end position="100"/>
    </location>
</feature>
<dbReference type="Pfam" id="PF19905">
    <property type="entry name" value="DUF6378"/>
    <property type="match status" value="1"/>
</dbReference>
<dbReference type="InterPro" id="IPR045958">
    <property type="entry name" value="DUF6378"/>
</dbReference>
<proteinExistence type="predicted"/>
<evidence type="ECO:0000256" key="1">
    <source>
        <dbReference type="SAM" id="MobiDB-lite"/>
    </source>
</evidence>